<dbReference type="Proteomes" id="UP000198916">
    <property type="component" value="Unassembled WGS sequence"/>
</dbReference>
<feature type="transmembrane region" description="Helical" evidence="1">
    <location>
        <begin position="139"/>
        <end position="159"/>
    </location>
</feature>
<dbReference type="AlphaFoldDB" id="A0A1H7T1T5"/>
<proteinExistence type="predicted"/>
<evidence type="ECO:0000313" key="3">
    <source>
        <dbReference type="Proteomes" id="UP000198916"/>
    </source>
</evidence>
<protein>
    <submittedName>
        <fullName evidence="2">Uncharacterized protein</fullName>
    </submittedName>
</protein>
<keyword evidence="1" id="KW-0812">Transmembrane</keyword>
<sequence>MENNLSNNYSHIKGWGIDADPENEPTYPMKHYTGDDHRRLDWERPPQQLENIEVLHSSERPTVSAVFGAPHPPSGLSGAIRRQAFKYSESSFGHWLPLLLADRINVVEGFVDDLRRGHIPNIFIESGWKAAWKHNRKGVITRMVVGTVLAVGIVAAILAKKRDK</sequence>
<dbReference type="OrthoDB" id="6021991at2"/>
<evidence type="ECO:0000256" key="1">
    <source>
        <dbReference type="SAM" id="Phobius"/>
    </source>
</evidence>
<accession>A0A1H7T1T5</accession>
<dbReference type="EMBL" id="FNZR01000010">
    <property type="protein sequence ID" value="SEL78763.1"/>
    <property type="molecule type" value="Genomic_DNA"/>
</dbReference>
<dbReference type="RefSeq" id="WP_090608242.1">
    <property type="nucleotide sequence ID" value="NZ_FNZR01000010.1"/>
</dbReference>
<keyword evidence="1" id="KW-0472">Membrane</keyword>
<organism evidence="2 3">
    <name type="scientific">Parapedobacter koreensis</name>
    <dbReference type="NCBI Taxonomy" id="332977"/>
    <lineage>
        <taxon>Bacteria</taxon>
        <taxon>Pseudomonadati</taxon>
        <taxon>Bacteroidota</taxon>
        <taxon>Sphingobacteriia</taxon>
        <taxon>Sphingobacteriales</taxon>
        <taxon>Sphingobacteriaceae</taxon>
        <taxon>Parapedobacter</taxon>
    </lineage>
</organism>
<dbReference type="STRING" id="332977.SAMN05421740_11036"/>
<keyword evidence="1" id="KW-1133">Transmembrane helix</keyword>
<reference evidence="3" key="1">
    <citation type="submission" date="2016-10" db="EMBL/GenBank/DDBJ databases">
        <authorList>
            <person name="Varghese N."/>
            <person name="Submissions S."/>
        </authorList>
    </citation>
    <scope>NUCLEOTIDE SEQUENCE [LARGE SCALE GENOMIC DNA]</scope>
    <source>
        <strain evidence="3">Jip14</strain>
    </source>
</reference>
<gene>
    <name evidence="2" type="ORF">SAMN05421740_11036</name>
</gene>
<name>A0A1H7T1T5_9SPHI</name>
<keyword evidence="3" id="KW-1185">Reference proteome</keyword>
<evidence type="ECO:0000313" key="2">
    <source>
        <dbReference type="EMBL" id="SEL78763.1"/>
    </source>
</evidence>